<keyword evidence="1" id="KW-1133">Transmembrane helix</keyword>
<proteinExistence type="predicted"/>
<dbReference type="Proteomes" id="UP000276133">
    <property type="component" value="Unassembled WGS sequence"/>
</dbReference>
<organism evidence="2 3">
    <name type="scientific">Brachionus plicatilis</name>
    <name type="common">Marine rotifer</name>
    <name type="synonym">Brachionus muelleri</name>
    <dbReference type="NCBI Taxonomy" id="10195"/>
    <lineage>
        <taxon>Eukaryota</taxon>
        <taxon>Metazoa</taxon>
        <taxon>Spiralia</taxon>
        <taxon>Gnathifera</taxon>
        <taxon>Rotifera</taxon>
        <taxon>Eurotatoria</taxon>
        <taxon>Monogononta</taxon>
        <taxon>Pseudotrocha</taxon>
        <taxon>Ploima</taxon>
        <taxon>Brachionidae</taxon>
        <taxon>Brachionus</taxon>
    </lineage>
</organism>
<evidence type="ECO:0000313" key="2">
    <source>
        <dbReference type="EMBL" id="RNA44802.1"/>
    </source>
</evidence>
<sequence length="69" mass="8017">MINLNSKTVNKYSEMILKTLVWKIKIPTNKILIHSLIKNYLPGLNLLVLGGILETLRILFKKMNIAIYY</sequence>
<dbReference type="EMBL" id="REGN01000058">
    <property type="protein sequence ID" value="RNA44802.1"/>
    <property type="molecule type" value="Genomic_DNA"/>
</dbReference>
<reference evidence="2 3" key="1">
    <citation type="journal article" date="2018" name="Sci. Rep.">
        <title>Genomic signatures of local adaptation to the degree of environmental predictability in rotifers.</title>
        <authorList>
            <person name="Franch-Gras L."/>
            <person name="Hahn C."/>
            <person name="Garcia-Roger E.M."/>
            <person name="Carmona M.J."/>
            <person name="Serra M."/>
            <person name="Gomez A."/>
        </authorList>
    </citation>
    <scope>NUCLEOTIDE SEQUENCE [LARGE SCALE GENOMIC DNA]</scope>
    <source>
        <strain evidence="2">HYR1</strain>
    </source>
</reference>
<feature type="transmembrane region" description="Helical" evidence="1">
    <location>
        <begin position="40"/>
        <end position="60"/>
    </location>
</feature>
<evidence type="ECO:0000256" key="1">
    <source>
        <dbReference type="SAM" id="Phobius"/>
    </source>
</evidence>
<protein>
    <submittedName>
        <fullName evidence="2">Uncharacterized protein</fullName>
    </submittedName>
</protein>
<keyword evidence="1" id="KW-0472">Membrane</keyword>
<accession>A0A3M7T9P8</accession>
<comment type="caution">
    <text evidence="2">The sequence shown here is derived from an EMBL/GenBank/DDBJ whole genome shotgun (WGS) entry which is preliminary data.</text>
</comment>
<dbReference type="AlphaFoldDB" id="A0A3M7T9P8"/>
<keyword evidence="1" id="KW-0812">Transmembrane</keyword>
<gene>
    <name evidence="2" type="ORF">BpHYR1_007663</name>
</gene>
<evidence type="ECO:0000313" key="3">
    <source>
        <dbReference type="Proteomes" id="UP000276133"/>
    </source>
</evidence>
<name>A0A3M7T9P8_BRAPC</name>
<keyword evidence="3" id="KW-1185">Reference proteome</keyword>